<dbReference type="InterPro" id="IPR013325">
    <property type="entry name" value="RNA_pol_sigma_r2"/>
</dbReference>
<dbReference type="Proteomes" id="UP001501510">
    <property type="component" value="Unassembled WGS sequence"/>
</dbReference>
<dbReference type="SUPFAM" id="SSF88946">
    <property type="entry name" value="Sigma2 domain of RNA polymerase sigma factors"/>
    <property type="match status" value="1"/>
</dbReference>
<evidence type="ECO:0000256" key="4">
    <source>
        <dbReference type="ARBA" id="ARBA00023163"/>
    </source>
</evidence>
<dbReference type="RefSeq" id="WP_343761477.1">
    <property type="nucleotide sequence ID" value="NZ_BAAACG010000009.1"/>
</dbReference>
<proteinExistence type="inferred from homology"/>
<dbReference type="InterPro" id="IPR013324">
    <property type="entry name" value="RNA_pol_sigma_r3/r4-like"/>
</dbReference>
<feature type="domain" description="RNA polymerase sigma factor 70 region 4 type 2" evidence="7">
    <location>
        <begin position="119"/>
        <end position="166"/>
    </location>
</feature>
<dbReference type="Pfam" id="PF04542">
    <property type="entry name" value="Sigma70_r2"/>
    <property type="match status" value="1"/>
</dbReference>
<dbReference type="InterPro" id="IPR036388">
    <property type="entry name" value="WH-like_DNA-bd_sf"/>
</dbReference>
<reference evidence="8 9" key="1">
    <citation type="journal article" date="2019" name="Int. J. Syst. Evol. Microbiol.">
        <title>The Global Catalogue of Microorganisms (GCM) 10K type strain sequencing project: providing services to taxonomists for standard genome sequencing and annotation.</title>
        <authorList>
            <consortium name="The Broad Institute Genomics Platform"/>
            <consortium name="The Broad Institute Genome Sequencing Center for Infectious Disease"/>
            <person name="Wu L."/>
            <person name="Ma J."/>
        </authorList>
    </citation>
    <scope>NUCLEOTIDE SEQUENCE [LARGE SCALE GENOMIC DNA]</scope>
    <source>
        <strain evidence="8 9">JCM 1407</strain>
    </source>
</reference>
<evidence type="ECO:0000259" key="6">
    <source>
        <dbReference type="Pfam" id="PF04542"/>
    </source>
</evidence>
<dbReference type="Gene3D" id="1.10.1740.10">
    <property type="match status" value="1"/>
</dbReference>
<evidence type="ECO:0000256" key="2">
    <source>
        <dbReference type="ARBA" id="ARBA00023015"/>
    </source>
</evidence>
<keyword evidence="5" id="KW-0175">Coiled coil</keyword>
<comment type="caution">
    <text evidence="8">The sequence shown here is derived from an EMBL/GenBank/DDBJ whole genome shotgun (WGS) entry which is preliminary data.</text>
</comment>
<feature type="coiled-coil region" evidence="5">
    <location>
        <begin position="88"/>
        <end position="133"/>
    </location>
</feature>
<dbReference type="InterPro" id="IPR013249">
    <property type="entry name" value="RNA_pol_sigma70_r4_t2"/>
</dbReference>
<keyword evidence="4" id="KW-0804">Transcription</keyword>
<dbReference type="EMBL" id="BAAACG010000009">
    <property type="protein sequence ID" value="GAA0740686.1"/>
    <property type="molecule type" value="Genomic_DNA"/>
</dbReference>
<evidence type="ECO:0000256" key="1">
    <source>
        <dbReference type="ARBA" id="ARBA00010641"/>
    </source>
</evidence>
<comment type="similarity">
    <text evidence="1">Belongs to the sigma-70 factor family. ECF subfamily.</text>
</comment>
<keyword evidence="9" id="KW-1185">Reference proteome</keyword>
<evidence type="ECO:0000256" key="3">
    <source>
        <dbReference type="ARBA" id="ARBA00023082"/>
    </source>
</evidence>
<protein>
    <submittedName>
        <fullName evidence="8">Sigma-70 family RNA polymerase sigma factor</fullName>
    </submittedName>
</protein>
<dbReference type="InterPro" id="IPR039425">
    <property type="entry name" value="RNA_pol_sigma-70-like"/>
</dbReference>
<dbReference type="NCBIfam" id="TIGR02937">
    <property type="entry name" value="sigma70-ECF"/>
    <property type="match status" value="1"/>
</dbReference>
<evidence type="ECO:0000313" key="9">
    <source>
        <dbReference type="Proteomes" id="UP001501510"/>
    </source>
</evidence>
<keyword evidence="2" id="KW-0805">Transcription regulation</keyword>
<evidence type="ECO:0000313" key="8">
    <source>
        <dbReference type="EMBL" id="GAA0740686.1"/>
    </source>
</evidence>
<feature type="domain" description="RNA polymerase sigma-70 region 2" evidence="6">
    <location>
        <begin position="24"/>
        <end position="90"/>
    </location>
</feature>
<organism evidence="8 9">
    <name type="scientific">Clostridium oceanicum</name>
    <dbReference type="NCBI Taxonomy" id="1543"/>
    <lineage>
        <taxon>Bacteria</taxon>
        <taxon>Bacillati</taxon>
        <taxon>Bacillota</taxon>
        <taxon>Clostridia</taxon>
        <taxon>Eubacteriales</taxon>
        <taxon>Clostridiaceae</taxon>
        <taxon>Clostridium</taxon>
    </lineage>
</organism>
<dbReference type="Pfam" id="PF08281">
    <property type="entry name" value="Sigma70_r4_2"/>
    <property type="match status" value="1"/>
</dbReference>
<dbReference type="PANTHER" id="PTHR43133:SF51">
    <property type="entry name" value="RNA POLYMERASE SIGMA FACTOR"/>
    <property type="match status" value="1"/>
</dbReference>
<accession>A0ABN1JIW0</accession>
<keyword evidence="3" id="KW-0731">Sigma factor</keyword>
<evidence type="ECO:0000256" key="5">
    <source>
        <dbReference type="SAM" id="Coils"/>
    </source>
</evidence>
<dbReference type="CDD" id="cd06171">
    <property type="entry name" value="Sigma70_r4"/>
    <property type="match status" value="1"/>
</dbReference>
<dbReference type="Gene3D" id="1.10.10.10">
    <property type="entry name" value="Winged helix-like DNA-binding domain superfamily/Winged helix DNA-binding domain"/>
    <property type="match status" value="1"/>
</dbReference>
<gene>
    <name evidence="8" type="ORF">GCM10008906_21030</name>
</gene>
<dbReference type="InterPro" id="IPR014284">
    <property type="entry name" value="RNA_pol_sigma-70_dom"/>
</dbReference>
<evidence type="ECO:0000259" key="7">
    <source>
        <dbReference type="Pfam" id="PF08281"/>
    </source>
</evidence>
<dbReference type="InterPro" id="IPR007627">
    <property type="entry name" value="RNA_pol_sigma70_r2"/>
</dbReference>
<name>A0ABN1JIW0_9CLOT</name>
<dbReference type="SUPFAM" id="SSF88659">
    <property type="entry name" value="Sigma3 and sigma4 domains of RNA polymerase sigma factors"/>
    <property type="match status" value="1"/>
</dbReference>
<dbReference type="PANTHER" id="PTHR43133">
    <property type="entry name" value="RNA POLYMERASE ECF-TYPE SIGMA FACTO"/>
    <property type="match status" value="1"/>
</dbReference>
<sequence>MENLSDEELFTKVQKGSKESMEIIVKRYYKNIFRYIYMKIGEYHTGEDLCQEVFCKVYNKRKTYSSKYPVKVWIYKIAHNIIVDYFRSKKAKEKKNTVELKYDMEEKNNIIEIELFKNNIEDLTEGLNENQKEVVNLRFKDQLTLEEIASVTNSSKNTVKTRLYSGIKYIKNKLKKRKEDYLENERIE</sequence>